<reference evidence="2" key="1">
    <citation type="journal article" date="2019" name="Int. J. Syst. Evol. Microbiol.">
        <title>The Global Catalogue of Microorganisms (GCM) 10K type strain sequencing project: providing services to taxonomists for standard genome sequencing and annotation.</title>
        <authorList>
            <consortium name="The Broad Institute Genomics Platform"/>
            <consortium name="The Broad Institute Genome Sequencing Center for Infectious Disease"/>
            <person name="Wu L."/>
            <person name="Ma J."/>
        </authorList>
    </citation>
    <scope>NUCLEOTIDE SEQUENCE [LARGE SCALE GENOMIC DNA]</scope>
    <source>
        <strain evidence="2">JCM 13008</strain>
    </source>
</reference>
<proteinExistence type="predicted"/>
<evidence type="ECO:0008006" key="3">
    <source>
        <dbReference type="Google" id="ProtNLM"/>
    </source>
</evidence>
<gene>
    <name evidence="1" type="ORF">GCM10009668_00390</name>
</gene>
<comment type="caution">
    <text evidence="1">The sequence shown here is derived from an EMBL/GenBank/DDBJ whole genome shotgun (WGS) entry which is preliminary data.</text>
</comment>
<accession>A0ABP4E3C3</accession>
<dbReference type="EMBL" id="BAAALG010000001">
    <property type="protein sequence ID" value="GAA1089883.1"/>
    <property type="molecule type" value="Genomic_DNA"/>
</dbReference>
<protein>
    <recommendedName>
        <fullName evidence="3">Cthe-2314-like HEPN domain-containing protein</fullName>
    </recommendedName>
</protein>
<sequence>MIDEGSIDESGGKGAEIYAEWKNQFLGGALSDEEARHCFNVGRVALEFARLEEEIGHLLFELNESRRHTGTEYMRYVKESAKIGACLTDAARRHPDVDVGWNDVADRYKKFAALRNRYAHASVGATAVVNPETGILEVKSLQEKHARGESLRNLPTDKEIEDLCLAMRQLSFQLWKVRNERSIDRWAKLLAARVLHARGRGAPAAADDSDGSIRGDL</sequence>
<organism evidence="1 2">
    <name type="scientific">Nocardioides dubius</name>
    <dbReference type="NCBI Taxonomy" id="317019"/>
    <lineage>
        <taxon>Bacteria</taxon>
        <taxon>Bacillati</taxon>
        <taxon>Actinomycetota</taxon>
        <taxon>Actinomycetes</taxon>
        <taxon>Propionibacteriales</taxon>
        <taxon>Nocardioidaceae</taxon>
        <taxon>Nocardioides</taxon>
    </lineage>
</organism>
<keyword evidence="2" id="KW-1185">Reference proteome</keyword>
<name>A0ABP4E3C3_9ACTN</name>
<evidence type="ECO:0000313" key="2">
    <source>
        <dbReference type="Proteomes" id="UP001501581"/>
    </source>
</evidence>
<dbReference type="RefSeq" id="WP_343989924.1">
    <property type="nucleotide sequence ID" value="NZ_BAAALG010000001.1"/>
</dbReference>
<dbReference type="Proteomes" id="UP001501581">
    <property type="component" value="Unassembled WGS sequence"/>
</dbReference>
<evidence type="ECO:0000313" key="1">
    <source>
        <dbReference type="EMBL" id="GAA1089883.1"/>
    </source>
</evidence>